<evidence type="ECO:0000256" key="3">
    <source>
        <dbReference type="ARBA" id="ARBA00022679"/>
    </source>
</evidence>
<feature type="compositionally biased region" description="Polar residues" evidence="9">
    <location>
        <begin position="44"/>
        <end position="56"/>
    </location>
</feature>
<dbReference type="GO" id="GO:0004674">
    <property type="term" value="F:protein serine/threonine kinase activity"/>
    <property type="evidence" value="ECO:0007669"/>
    <property type="project" value="UniProtKB-KW"/>
</dbReference>
<organism evidence="10 11">
    <name type="scientific">Rosa chinensis</name>
    <name type="common">China rose</name>
    <dbReference type="NCBI Taxonomy" id="74649"/>
    <lineage>
        <taxon>Eukaryota</taxon>
        <taxon>Viridiplantae</taxon>
        <taxon>Streptophyta</taxon>
        <taxon>Embryophyta</taxon>
        <taxon>Tracheophyta</taxon>
        <taxon>Spermatophyta</taxon>
        <taxon>Magnoliopsida</taxon>
        <taxon>eudicotyledons</taxon>
        <taxon>Gunneridae</taxon>
        <taxon>Pentapetalae</taxon>
        <taxon>rosids</taxon>
        <taxon>fabids</taxon>
        <taxon>Rosales</taxon>
        <taxon>Rosaceae</taxon>
        <taxon>Rosoideae</taxon>
        <taxon>Rosoideae incertae sedis</taxon>
        <taxon>Rosa</taxon>
    </lineage>
</organism>
<evidence type="ECO:0000256" key="1">
    <source>
        <dbReference type="ARBA" id="ARBA00012513"/>
    </source>
</evidence>
<evidence type="ECO:0000256" key="2">
    <source>
        <dbReference type="ARBA" id="ARBA00022527"/>
    </source>
</evidence>
<dbReference type="GO" id="GO:0106310">
    <property type="term" value="F:protein serine kinase activity"/>
    <property type="evidence" value="ECO:0007669"/>
    <property type="project" value="RHEA"/>
</dbReference>
<evidence type="ECO:0000256" key="8">
    <source>
        <dbReference type="ARBA" id="ARBA00048679"/>
    </source>
</evidence>
<feature type="region of interest" description="Disordered" evidence="9">
    <location>
        <begin position="102"/>
        <end position="126"/>
    </location>
</feature>
<dbReference type="Gene3D" id="3.30.200.20">
    <property type="entry name" value="Phosphorylase Kinase, domain 1"/>
    <property type="match status" value="1"/>
</dbReference>
<evidence type="ECO:0000256" key="7">
    <source>
        <dbReference type="ARBA" id="ARBA00047899"/>
    </source>
</evidence>
<keyword evidence="6" id="KW-0067">ATP-binding</keyword>
<proteinExistence type="predicted"/>
<name>A0A2P6Q1X0_ROSCH</name>
<feature type="compositionally biased region" description="Low complexity" evidence="9">
    <location>
        <begin position="106"/>
        <end position="125"/>
    </location>
</feature>
<keyword evidence="4" id="KW-0547">Nucleotide-binding</keyword>
<reference evidence="10 11" key="1">
    <citation type="journal article" date="2018" name="Nat. Genet.">
        <title>The Rosa genome provides new insights in the design of modern roses.</title>
        <authorList>
            <person name="Bendahmane M."/>
        </authorList>
    </citation>
    <scope>NUCLEOTIDE SEQUENCE [LARGE SCALE GENOMIC DNA]</scope>
    <source>
        <strain evidence="11">cv. Old Blush</strain>
    </source>
</reference>
<accession>A0A2P6Q1X0</accession>
<evidence type="ECO:0000313" key="10">
    <source>
        <dbReference type="EMBL" id="PRQ28192.1"/>
    </source>
</evidence>
<dbReference type="GO" id="GO:0005524">
    <property type="term" value="F:ATP binding"/>
    <property type="evidence" value="ECO:0007669"/>
    <property type="project" value="UniProtKB-KW"/>
</dbReference>
<protein>
    <recommendedName>
        <fullName evidence="1">non-specific serine/threonine protein kinase</fullName>
        <ecNumber evidence="1">2.7.11.1</ecNumber>
    </recommendedName>
</protein>
<keyword evidence="2 10" id="KW-0723">Serine/threonine-protein kinase</keyword>
<feature type="region of interest" description="Disordered" evidence="9">
    <location>
        <begin position="1"/>
        <end position="56"/>
    </location>
</feature>
<dbReference type="AlphaFoldDB" id="A0A2P6Q1X0"/>
<evidence type="ECO:0000256" key="6">
    <source>
        <dbReference type="ARBA" id="ARBA00022840"/>
    </source>
</evidence>
<dbReference type="EMBL" id="PDCK01000043">
    <property type="protein sequence ID" value="PRQ28192.1"/>
    <property type="molecule type" value="Genomic_DNA"/>
</dbReference>
<comment type="caution">
    <text evidence="10">The sequence shown here is derived from an EMBL/GenBank/DDBJ whole genome shotgun (WGS) entry which is preliminary data.</text>
</comment>
<dbReference type="OMA" id="HNIKNAS"/>
<dbReference type="Proteomes" id="UP000238479">
    <property type="component" value="Chromosome 5"/>
</dbReference>
<dbReference type="InterPro" id="IPR011009">
    <property type="entry name" value="Kinase-like_dom_sf"/>
</dbReference>
<dbReference type="STRING" id="74649.A0A2P6Q1X0"/>
<sequence length="192" mass="20514">MMATKSDATASSRLQPKPAGAQTDDLRQLPTHNIKNASKEVDSAVNQTRGSAESYVNQEKKILEYESVKDSSVSAKVSDGANSIGKKSGSAKNFVENSKSSMCRGSTSSDVSDESTCSSFSTSISKPHKANDLRWEVIQAVRARDGVLGLGNFRLLKRLGCGDIGSVYLSKLSGTECYFAMKVTDKGVSNKS</sequence>
<keyword evidence="5 10" id="KW-0418">Kinase</keyword>
<dbReference type="SUPFAM" id="SSF56112">
    <property type="entry name" value="Protein kinase-like (PK-like)"/>
    <property type="match status" value="1"/>
</dbReference>
<feature type="compositionally biased region" description="Polar residues" evidence="9">
    <location>
        <begin position="1"/>
        <end position="14"/>
    </location>
</feature>
<evidence type="ECO:0000313" key="11">
    <source>
        <dbReference type="Proteomes" id="UP000238479"/>
    </source>
</evidence>
<evidence type="ECO:0000256" key="5">
    <source>
        <dbReference type="ARBA" id="ARBA00022777"/>
    </source>
</evidence>
<evidence type="ECO:0000256" key="9">
    <source>
        <dbReference type="SAM" id="MobiDB-lite"/>
    </source>
</evidence>
<comment type="catalytic activity">
    <reaction evidence="7">
        <text>L-threonyl-[protein] + ATP = O-phospho-L-threonyl-[protein] + ADP + H(+)</text>
        <dbReference type="Rhea" id="RHEA:46608"/>
        <dbReference type="Rhea" id="RHEA-COMP:11060"/>
        <dbReference type="Rhea" id="RHEA-COMP:11605"/>
        <dbReference type="ChEBI" id="CHEBI:15378"/>
        <dbReference type="ChEBI" id="CHEBI:30013"/>
        <dbReference type="ChEBI" id="CHEBI:30616"/>
        <dbReference type="ChEBI" id="CHEBI:61977"/>
        <dbReference type="ChEBI" id="CHEBI:456216"/>
        <dbReference type="EC" id="2.7.11.1"/>
    </reaction>
</comment>
<gene>
    <name evidence="10" type="ORF">RchiOBHm_Chr5g0000351</name>
</gene>
<dbReference type="PANTHER" id="PTHR45637">
    <property type="entry name" value="FLIPPASE KINASE 1-RELATED"/>
    <property type="match status" value="1"/>
</dbReference>
<keyword evidence="11" id="KW-1185">Reference proteome</keyword>
<keyword evidence="3 10" id="KW-0808">Transferase</keyword>
<dbReference type="Gramene" id="PRQ28192">
    <property type="protein sequence ID" value="PRQ28192"/>
    <property type="gene ID" value="RchiOBHm_Chr5g0000351"/>
</dbReference>
<dbReference type="EC" id="2.7.11.1" evidence="1"/>
<comment type="catalytic activity">
    <reaction evidence="8">
        <text>L-seryl-[protein] + ATP = O-phospho-L-seryl-[protein] + ADP + H(+)</text>
        <dbReference type="Rhea" id="RHEA:17989"/>
        <dbReference type="Rhea" id="RHEA-COMP:9863"/>
        <dbReference type="Rhea" id="RHEA-COMP:11604"/>
        <dbReference type="ChEBI" id="CHEBI:15378"/>
        <dbReference type="ChEBI" id="CHEBI:29999"/>
        <dbReference type="ChEBI" id="CHEBI:30616"/>
        <dbReference type="ChEBI" id="CHEBI:83421"/>
        <dbReference type="ChEBI" id="CHEBI:456216"/>
        <dbReference type="EC" id="2.7.11.1"/>
    </reaction>
</comment>
<evidence type="ECO:0000256" key="4">
    <source>
        <dbReference type="ARBA" id="ARBA00022741"/>
    </source>
</evidence>